<dbReference type="PROSITE" id="PS00086">
    <property type="entry name" value="CYTOCHROME_P450"/>
    <property type="match status" value="1"/>
</dbReference>
<protein>
    <submittedName>
        <fullName evidence="8">Cytochrome P450</fullName>
    </submittedName>
</protein>
<dbReference type="Gene3D" id="1.10.630.10">
    <property type="entry name" value="Cytochrome P450"/>
    <property type="match status" value="1"/>
</dbReference>
<dbReference type="EMBL" id="VDMD01000016">
    <property type="protein sequence ID" value="TRM61621.1"/>
    <property type="molecule type" value="Genomic_DNA"/>
</dbReference>
<dbReference type="GO" id="GO:0005506">
    <property type="term" value="F:iron ion binding"/>
    <property type="evidence" value="ECO:0007669"/>
    <property type="project" value="InterPro"/>
</dbReference>
<name>A0A550C9Y8_9AGAR</name>
<keyword evidence="6" id="KW-0503">Monooxygenase</keyword>
<keyword evidence="3 6" id="KW-0479">Metal-binding</keyword>
<keyword evidence="5 6" id="KW-0408">Iron</keyword>
<evidence type="ECO:0000256" key="7">
    <source>
        <dbReference type="SAM" id="SignalP"/>
    </source>
</evidence>
<dbReference type="PANTHER" id="PTHR46206">
    <property type="entry name" value="CYTOCHROME P450"/>
    <property type="match status" value="1"/>
</dbReference>
<evidence type="ECO:0000256" key="5">
    <source>
        <dbReference type="ARBA" id="ARBA00023004"/>
    </source>
</evidence>
<comment type="similarity">
    <text evidence="2 6">Belongs to the cytochrome P450 family.</text>
</comment>
<dbReference type="GO" id="GO:0016705">
    <property type="term" value="F:oxidoreductase activity, acting on paired donors, with incorporation or reduction of molecular oxygen"/>
    <property type="evidence" value="ECO:0007669"/>
    <property type="project" value="InterPro"/>
</dbReference>
<dbReference type="GO" id="GO:0004497">
    <property type="term" value="F:monooxygenase activity"/>
    <property type="evidence" value="ECO:0007669"/>
    <property type="project" value="UniProtKB-KW"/>
</dbReference>
<dbReference type="SUPFAM" id="SSF48264">
    <property type="entry name" value="Cytochrome P450"/>
    <property type="match status" value="1"/>
</dbReference>
<dbReference type="InterPro" id="IPR036396">
    <property type="entry name" value="Cyt_P450_sf"/>
</dbReference>
<dbReference type="STRING" id="97359.A0A550C9Y8"/>
<dbReference type="Proteomes" id="UP000320762">
    <property type="component" value="Unassembled WGS sequence"/>
</dbReference>
<feature type="chain" id="PRO_5022019509" evidence="7">
    <location>
        <begin position="19"/>
        <end position="505"/>
    </location>
</feature>
<proteinExistence type="inferred from homology"/>
<dbReference type="Pfam" id="PF00067">
    <property type="entry name" value="p450"/>
    <property type="match status" value="1"/>
</dbReference>
<dbReference type="InterPro" id="IPR017972">
    <property type="entry name" value="Cyt_P450_CS"/>
</dbReference>
<dbReference type="OrthoDB" id="1844152at2759"/>
<keyword evidence="6" id="KW-0349">Heme</keyword>
<sequence>MVSLVSLLLLGTLGLCAAIRVALHVFNRRSRTLGPDLTHIPAIGNTGVFTSWISAFQCLLHTDSFLQEGYDKYKGRCFRVPELTRWIVILSGDLIPEYLLQTEYTMGKTAVTNAYHIPLFRKITRNLDDYFPQLRHETARLLDNHLRGDAVGPEWKPVVVSDMMFDVICRATNTVYVGSKMASNDEYVHTCIGYSNEVAKITAVANLLPSFLQSLILPFFSVNHYVRKATHILRPLIEERQGGRHDLSAKFGRDEQYDDFLQWAVSKAAEQDEYERDPVTLTRRILLSNFVTLHTTTMTFLHALLHVAANQRYVSILREEVSAVIAEHGWTKEAVDKMYFMDSLFKEVQRFDGLGCLTLTRKARETFQFSDGTVVPKGAFLAVARSATQLDDANHANAGVFDPWRFATAANGRASGLREPRDDLTHADPTSLGFGLGRTACPGRFFAATLMKMMLAHMVFDYDLAFDPKKARVGEESARPINKWFSGHCIPDPAAKVYFRKRVPV</sequence>
<evidence type="ECO:0000256" key="1">
    <source>
        <dbReference type="ARBA" id="ARBA00001971"/>
    </source>
</evidence>
<keyword evidence="4 6" id="KW-0560">Oxidoreductase</keyword>
<dbReference type="GO" id="GO:0020037">
    <property type="term" value="F:heme binding"/>
    <property type="evidence" value="ECO:0007669"/>
    <property type="project" value="InterPro"/>
</dbReference>
<dbReference type="CDD" id="cd11041">
    <property type="entry name" value="CYP503A1-like"/>
    <property type="match status" value="1"/>
</dbReference>
<evidence type="ECO:0000256" key="6">
    <source>
        <dbReference type="RuleBase" id="RU000461"/>
    </source>
</evidence>
<evidence type="ECO:0000313" key="8">
    <source>
        <dbReference type="EMBL" id="TRM61621.1"/>
    </source>
</evidence>
<evidence type="ECO:0000313" key="9">
    <source>
        <dbReference type="Proteomes" id="UP000320762"/>
    </source>
</evidence>
<feature type="signal peptide" evidence="7">
    <location>
        <begin position="1"/>
        <end position="18"/>
    </location>
</feature>
<evidence type="ECO:0000256" key="2">
    <source>
        <dbReference type="ARBA" id="ARBA00010617"/>
    </source>
</evidence>
<gene>
    <name evidence="8" type="ORF">BD626DRAFT_598624</name>
</gene>
<dbReference type="InterPro" id="IPR001128">
    <property type="entry name" value="Cyt_P450"/>
</dbReference>
<organism evidence="8 9">
    <name type="scientific">Schizophyllum amplum</name>
    <dbReference type="NCBI Taxonomy" id="97359"/>
    <lineage>
        <taxon>Eukaryota</taxon>
        <taxon>Fungi</taxon>
        <taxon>Dikarya</taxon>
        <taxon>Basidiomycota</taxon>
        <taxon>Agaricomycotina</taxon>
        <taxon>Agaricomycetes</taxon>
        <taxon>Agaricomycetidae</taxon>
        <taxon>Agaricales</taxon>
        <taxon>Schizophyllaceae</taxon>
        <taxon>Schizophyllum</taxon>
    </lineage>
</organism>
<accession>A0A550C9Y8</accession>
<comment type="cofactor">
    <cofactor evidence="1">
        <name>heme</name>
        <dbReference type="ChEBI" id="CHEBI:30413"/>
    </cofactor>
</comment>
<comment type="caution">
    <text evidence="8">The sequence shown here is derived from an EMBL/GenBank/DDBJ whole genome shotgun (WGS) entry which is preliminary data.</text>
</comment>
<dbReference type="AlphaFoldDB" id="A0A550C9Y8"/>
<keyword evidence="9" id="KW-1185">Reference proteome</keyword>
<keyword evidence="7" id="KW-0732">Signal</keyword>
<reference evidence="8 9" key="1">
    <citation type="journal article" date="2019" name="New Phytol.">
        <title>Comparative genomics reveals unique wood-decay strategies and fruiting body development in the Schizophyllaceae.</title>
        <authorList>
            <person name="Almasi E."/>
            <person name="Sahu N."/>
            <person name="Krizsan K."/>
            <person name="Balint B."/>
            <person name="Kovacs G.M."/>
            <person name="Kiss B."/>
            <person name="Cseklye J."/>
            <person name="Drula E."/>
            <person name="Henrissat B."/>
            <person name="Nagy I."/>
            <person name="Chovatia M."/>
            <person name="Adam C."/>
            <person name="LaButti K."/>
            <person name="Lipzen A."/>
            <person name="Riley R."/>
            <person name="Grigoriev I.V."/>
            <person name="Nagy L.G."/>
        </authorList>
    </citation>
    <scope>NUCLEOTIDE SEQUENCE [LARGE SCALE GENOMIC DNA]</scope>
    <source>
        <strain evidence="8 9">NL-1724</strain>
    </source>
</reference>
<evidence type="ECO:0000256" key="3">
    <source>
        <dbReference type="ARBA" id="ARBA00022723"/>
    </source>
</evidence>
<evidence type="ECO:0000256" key="4">
    <source>
        <dbReference type="ARBA" id="ARBA00023002"/>
    </source>
</evidence>